<evidence type="ECO:0000256" key="1">
    <source>
        <dbReference type="SAM" id="Phobius"/>
    </source>
</evidence>
<feature type="transmembrane region" description="Helical" evidence="1">
    <location>
        <begin position="283"/>
        <end position="303"/>
    </location>
</feature>
<keyword evidence="1" id="KW-1133">Transmembrane helix</keyword>
<evidence type="ECO:0008006" key="4">
    <source>
        <dbReference type="Google" id="ProtNLM"/>
    </source>
</evidence>
<proteinExistence type="predicted"/>
<accession>A0ABY4CNI6</accession>
<reference evidence="2" key="1">
    <citation type="submission" date="2021-12" db="EMBL/GenBank/DDBJ databases">
        <title>Alicyclobacillaceae gen. nov., sp. nov., isolated from chalcocite enrichment system.</title>
        <authorList>
            <person name="Jiang Z."/>
        </authorList>
    </citation>
    <scope>NUCLEOTIDE SEQUENCE</scope>
    <source>
        <strain evidence="2">MYW30-H2</strain>
    </source>
</reference>
<dbReference type="RefSeq" id="WP_347438735.1">
    <property type="nucleotide sequence ID" value="NZ_CP089291.1"/>
</dbReference>
<gene>
    <name evidence="2" type="ORF">LSG31_07420</name>
</gene>
<feature type="transmembrane region" description="Helical" evidence="1">
    <location>
        <begin position="370"/>
        <end position="386"/>
    </location>
</feature>
<keyword evidence="1" id="KW-0812">Transmembrane</keyword>
<dbReference type="Proteomes" id="UP000830167">
    <property type="component" value="Chromosome"/>
</dbReference>
<feature type="transmembrane region" description="Helical" evidence="1">
    <location>
        <begin position="53"/>
        <end position="73"/>
    </location>
</feature>
<evidence type="ECO:0000313" key="2">
    <source>
        <dbReference type="EMBL" id="UOF92052.1"/>
    </source>
</evidence>
<feature type="transmembrane region" description="Helical" evidence="1">
    <location>
        <begin position="147"/>
        <end position="167"/>
    </location>
</feature>
<keyword evidence="1" id="KW-0472">Membrane</keyword>
<feature type="transmembrane region" description="Helical" evidence="1">
    <location>
        <begin position="218"/>
        <end position="235"/>
    </location>
</feature>
<feature type="transmembrane region" description="Helical" evidence="1">
    <location>
        <begin position="406"/>
        <end position="424"/>
    </location>
</feature>
<name>A0ABY4CNI6_9BACL</name>
<feature type="transmembrane region" description="Helical" evidence="1">
    <location>
        <begin position="179"/>
        <end position="198"/>
    </location>
</feature>
<feature type="transmembrane region" description="Helical" evidence="1">
    <location>
        <begin position="241"/>
        <end position="263"/>
    </location>
</feature>
<dbReference type="EMBL" id="CP089291">
    <property type="protein sequence ID" value="UOF92052.1"/>
    <property type="molecule type" value="Genomic_DNA"/>
</dbReference>
<feature type="transmembrane region" description="Helical" evidence="1">
    <location>
        <begin position="12"/>
        <end position="33"/>
    </location>
</feature>
<feature type="transmembrane region" description="Helical" evidence="1">
    <location>
        <begin position="309"/>
        <end position="330"/>
    </location>
</feature>
<sequence length="432" mass="48551">MAFKTSTKKSLSATVYYILTAFLFIWVALFQIGRVLPLWAKGITTAPVSLFTIHFTILGFMLTAAFGVMYQFIPIAFQAPPIGRHVLYWHLPIHALASVVLSVGFLRFQMQMVMIGGIFLLCNSIAYLTVVLQSYRKARNQTFVHKGMLLPIVAVVVVMIFGIWMAAGLPGTGQALLEAHIFLGAFVFWSGLVIVLSYKLIPMFTLSHGYKISQKTTIFLYFFSLALMMIGDIAFRTGPQFLGQVIIILGAVLGIAAYIRFTVDIYKILQARKRKSIVLPIRYSLVSTGILILSGILAFLMIAFQQAQFFYGIGYVMLFGGFVPLIFSYAQKIIPFLWYEYRFSHRPERKQAPLMDDMVSHWRAKWSMNLYYLGVCIGLLHFFIRYGNGAYVPQWVDSIADPLSGILSMVAGVLLFSALVRVLTIGGPRPKD</sequence>
<feature type="transmembrane region" description="Helical" evidence="1">
    <location>
        <begin position="85"/>
        <end position="106"/>
    </location>
</feature>
<evidence type="ECO:0000313" key="3">
    <source>
        <dbReference type="Proteomes" id="UP000830167"/>
    </source>
</evidence>
<keyword evidence="3" id="KW-1185">Reference proteome</keyword>
<protein>
    <recommendedName>
        <fullName evidence="4">Cbb3-type cytochrome c oxidase subunit I</fullName>
    </recommendedName>
</protein>
<feature type="transmembrane region" description="Helical" evidence="1">
    <location>
        <begin position="112"/>
        <end position="135"/>
    </location>
</feature>
<organism evidence="2 3">
    <name type="scientific">Fodinisporobacter ferrooxydans</name>
    <dbReference type="NCBI Taxonomy" id="2901836"/>
    <lineage>
        <taxon>Bacteria</taxon>
        <taxon>Bacillati</taxon>
        <taxon>Bacillota</taxon>
        <taxon>Bacilli</taxon>
        <taxon>Bacillales</taxon>
        <taxon>Alicyclobacillaceae</taxon>
        <taxon>Fodinisporobacter</taxon>
    </lineage>
</organism>